<dbReference type="GO" id="GO:0070449">
    <property type="term" value="C:elongin complex"/>
    <property type="evidence" value="ECO:0007669"/>
    <property type="project" value="InterPro"/>
</dbReference>
<dbReference type="RefSeq" id="XP_037156212.1">
    <property type="nucleotide sequence ID" value="XM_037298876.1"/>
</dbReference>
<protein>
    <recommendedName>
        <fullName evidence="4">Elongin-A</fullName>
    </recommendedName>
</protein>
<dbReference type="Proteomes" id="UP000593566">
    <property type="component" value="Unassembled WGS sequence"/>
</dbReference>
<comment type="caution">
    <text evidence="2">The sequence shown here is derived from an EMBL/GenBank/DDBJ whole genome shotgun (WGS) entry which is preliminary data.</text>
</comment>
<reference evidence="2 3" key="1">
    <citation type="journal article" date="2020" name="Genomics">
        <title>Complete, high-quality genomes from long-read metagenomic sequencing of two wolf lichen thalli reveals enigmatic genome architecture.</title>
        <authorList>
            <person name="McKenzie S.K."/>
            <person name="Walston R.F."/>
            <person name="Allen J.L."/>
        </authorList>
    </citation>
    <scope>NUCLEOTIDE SEQUENCE [LARGE SCALE GENOMIC DNA]</scope>
    <source>
        <strain evidence="2">WasteWater1</strain>
    </source>
</reference>
<dbReference type="GeneID" id="59336405"/>
<dbReference type="InterPro" id="IPR051870">
    <property type="entry name" value="Elongin-A_domain"/>
</dbReference>
<dbReference type="PANTHER" id="PTHR15141:SF76">
    <property type="entry name" value="TRANSCRIPTION ELONGATION FACTOR B POLYPEPTIDE 3"/>
    <property type="match status" value="1"/>
</dbReference>
<proteinExistence type="predicted"/>
<dbReference type="Gene3D" id="6.10.250.3180">
    <property type="match status" value="1"/>
</dbReference>
<dbReference type="EMBL" id="JACCJB010000004">
    <property type="protein sequence ID" value="KAF6228278.1"/>
    <property type="molecule type" value="Genomic_DNA"/>
</dbReference>
<dbReference type="Pfam" id="PF06881">
    <property type="entry name" value="Elongin_A"/>
    <property type="match status" value="1"/>
</dbReference>
<feature type="region of interest" description="Disordered" evidence="1">
    <location>
        <begin position="283"/>
        <end position="311"/>
    </location>
</feature>
<evidence type="ECO:0000313" key="2">
    <source>
        <dbReference type="EMBL" id="KAF6228278.1"/>
    </source>
</evidence>
<name>A0A8H6CRJ4_9LECA</name>
<feature type="region of interest" description="Disordered" evidence="1">
    <location>
        <begin position="329"/>
        <end position="386"/>
    </location>
</feature>
<evidence type="ECO:0008006" key="4">
    <source>
        <dbReference type="Google" id="ProtNLM"/>
    </source>
</evidence>
<feature type="compositionally biased region" description="Polar residues" evidence="1">
    <location>
        <begin position="284"/>
        <end position="302"/>
    </location>
</feature>
<dbReference type="InterPro" id="IPR010684">
    <property type="entry name" value="RNA_pol_II_trans_fac_SIII_A"/>
</dbReference>
<gene>
    <name evidence="2" type="ORF">HO133_008008</name>
</gene>
<sequence length="386" mass="43006">MPPSSLFRMASRACIKNIRSITDVGDAPYQIVRSVLLRLENPQQLRKIELASPQICGQDGEIWLEFIKRDVPNWDKKPYEPENPKKWYKAYKKLVMDSQEEVENDAAELKATLDRIKQDQSLHKAQQVELRGVKVPEGMKSNGPVISLSTMPRFYDKGTNPPPGERQRKKDGDAKIFVSNKGKLDQFRKEAKAMGHFQKPAGRPGIFAPKDMKLKPAPMSRTITAAPRILIEEHQKAAAPSAFDPSAKPATIFAPKRKRVEHNETSQPGTLTYEEREKRLKAFTNPSSVSKSTLNQEASTPISPQPKAKIRSSTAPDIAILPVPKVQATPSFSSTLKRKDRASPTPGHGIPRANTSSPSNGGIRPAMHMKKAPVDVFMPAKRRKIT</sequence>
<keyword evidence="3" id="KW-1185">Reference proteome</keyword>
<organism evidence="2 3">
    <name type="scientific">Letharia lupina</name>
    <dbReference type="NCBI Taxonomy" id="560253"/>
    <lineage>
        <taxon>Eukaryota</taxon>
        <taxon>Fungi</taxon>
        <taxon>Dikarya</taxon>
        <taxon>Ascomycota</taxon>
        <taxon>Pezizomycotina</taxon>
        <taxon>Lecanoromycetes</taxon>
        <taxon>OSLEUM clade</taxon>
        <taxon>Lecanoromycetidae</taxon>
        <taxon>Lecanorales</taxon>
        <taxon>Lecanorineae</taxon>
        <taxon>Parmeliaceae</taxon>
        <taxon>Letharia</taxon>
    </lineage>
</organism>
<dbReference type="AlphaFoldDB" id="A0A8H6CRJ4"/>
<evidence type="ECO:0000313" key="3">
    <source>
        <dbReference type="Proteomes" id="UP000593566"/>
    </source>
</evidence>
<dbReference type="PANTHER" id="PTHR15141">
    <property type="entry name" value="TRANSCRIPTION ELONGATION FACTOR B POLYPEPTIDE 3"/>
    <property type="match status" value="1"/>
</dbReference>
<evidence type="ECO:0000256" key="1">
    <source>
        <dbReference type="SAM" id="MobiDB-lite"/>
    </source>
</evidence>
<feature type="region of interest" description="Disordered" evidence="1">
    <location>
        <begin position="146"/>
        <end position="173"/>
    </location>
</feature>
<accession>A0A8H6CRJ4</accession>
<dbReference type="GO" id="GO:0006368">
    <property type="term" value="P:transcription elongation by RNA polymerase II"/>
    <property type="evidence" value="ECO:0007669"/>
    <property type="project" value="InterPro"/>
</dbReference>